<organism evidence="2 3">
    <name type="scientific">Vibrio campbellii</name>
    <dbReference type="NCBI Taxonomy" id="680"/>
    <lineage>
        <taxon>Bacteria</taxon>
        <taxon>Pseudomonadati</taxon>
        <taxon>Pseudomonadota</taxon>
        <taxon>Gammaproteobacteria</taxon>
        <taxon>Vibrionales</taxon>
        <taxon>Vibrionaceae</taxon>
        <taxon>Vibrio</taxon>
    </lineage>
</organism>
<keyword evidence="1" id="KW-1133">Transmembrane helix</keyword>
<proteinExistence type="predicted"/>
<evidence type="ECO:0000313" key="2">
    <source>
        <dbReference type="EMBL" id="UTZ29661.1"/>
    </source>
</evidence>
<dbReference type="AlphaFoldDB" id="A0AAE9SN71"/>
<protein>
    <submittedName>
        <fullName evidence="2">Uncharacterized protein</fullName>
    </submittedName>
</protein>
<keyword evidence="1" id="KW-0812">Transmembrane</keyword>
<gene>
    <name evidence="2" type="ORF">HB761_24115</name>
</gene>
<name>A0AAE9SN71_9VIBR</name>
<dbReference type="RefSeq" id="WP_255942754.1">
    <property type="nucleotide sequence ID" value="NZ_CP050468.1"/>
</dbReference>
<feature type="transmembrane region" description="Helical" evidence="1">
    <location>
        <begin position="6"/>
        <end position="24"/>
    </location>
</feature>
<dbReference type="Proteomes" id="UP001058687">
    <property type="component" value="Chromosome 2"/>
</dbReference>
<sequence>MLKKHSITVGLLCLISIMFVAFYLKNSTYNEQISKGVSSLKSEPEFDNKATSLSDEVAFPSPVIQLQQTMVDGMIQTSEPSLPLIRGDLQAFSDENIDKKYPSPRELEELEARLKQLKKLQQSLSQ</sequence>
<accession>A0AAE9SN71</accession>
<dbReference type="EMBL" id="CP050468">
    <property type="protein sequence ID" value="UTZ29661.1"/>
    <property type="molecule type" value="Genomic_DNA"/>
</dbReference>
<reference evidence="2" key="1">
    <citation type="submission" date="2020-03" db="EMBL/GenBank/DDBJ databases">
        <title>Five strains of Vibrio campbellii isolated from Mariana Trench.</title>
        <authorList>
            <person name="Liang J."/>
            <person name="Zhang X.-H."/>
        </authorList>
    </citation>
    <scope>NUCLEOTIDE SEQUENCE</scope>
    <source>
        <strain evidence="2">LJC014</strain>
    </source>
</reference>
<evidence type="ECO:0000313" key="3">
    <source>
        <dbReference type="Proteomes" id="UP001058687"/>
    </source>
</evidence>
<keyword evidence="1" id="KW-0472">Membrane</keyword>
<evidence type="ECO:0000256" key="1">
    <source>
        <dbReference type="SAM" id="Phobius"/>
    </source>
</evidence>